<feature type="transmembrane region" description="Helical" evidence="1">
    <location>
        <begin position="466"/>
        <end position="487"/>
    </location>
</feature>
<name>A0A0H2RIL6_9AGAM</name>
<keyword evidence="3" id="KW-1185">Reference proteome</keyword>
<dbReference type="Proteomes" id="UP000053477">
    <property type="component" value="Unassembled WGS sequence"/>
</dbReference>
<evidence type="ECO:0000256" key="1">
    <source>
        <dbReference type="SAM" id="Phobius"/>
    </source>
</evidence>
<dbReference type="STRING" id="27342.A0A0H2RIL6"/>
<reference evidence="2 3" key="1">
    <citation type="submission" date="2015-04" db="EMBL/GenBank/DDBJ databases">
        <title>Complete genome sequence of Schizopora paradoxa KUC8140, a cosmopolitan wood degrader in East Asia.</title>
        <authorList>
            <consortium name="DOE Joint Genome Institute"/>
            <person name="Min B."/>
            <person name="Park H."/>
            <person name="Jang Y."/>
            <person name="Kim J.-J."/>
            <person name="Kim K.H."/>
            <person name="Pangilinan J."/>
            <person name="Lipzen A."/>
            <person name="Riley R."/>
            <person name="Grigoriev I.V."/>
            <person name="Spatafora J.W."/>
            <person name="Choi I.-G."/>
        </authorList>
    </citation>
    <scope>NUCLEOTIDE SEQUENCE [LARGE SCALE GENOMIC DNA]</scope>
    <source>
        <strain evidence="2 3">KUC8140</strain>
    </source>
</reference>
<feature type="transmembrane region" description="Helical" evidence="1">
    <location>
        <begin position="31"/>
        <end position="49"/>
    </location>
</feature>
<evidence type="ECO:0000313" key="2">
    <source>
        <dbReference type="EMBL" id="KLO09283.1"/>
    </source>
</evidence>
<feature type="transmembrane region" description="Helical" evidence="1">
    <location>
        <begin position="86"/>
        <end position="108"/>
    </location>
</feature>
<dbReference type="EMBL" id="KQ086061">
    <property type="protein sequence ID" value="KLO09283.1"/>
    <property type="molecule type" value="Genomic_DNA"/>
</dbReference>
<proteinExistence type="predicted"/>
<gene>
    <name evidence="2" type="ORF">SCHPADRAFT_943779</name>
</gene>
<dbReference type="AlphaFoldDB" id="A0A0H2RIL6"/>
<keyword evidence="1" id="KW-1133">Transmembrane helix</keyword>
<dbReference type="PANTHER" id="PTHR35041:SF6">
    <property type="entry name" value="FORMYLMETHIONINE DEFORMYLASE-LIKE PROTEIN-RELATED"/>
    <property type="match status" value="1"/>
</dbReference>
<feature type="transmembrane region" description="Helical" evidence="1">
    <location>
        <begin position="144"/>
        <end position="169"/>
    </location>
</feature>
<protein>
    <submittedName>
        <fullName evidence="2">Uncharacterized protein</fullName>
    </submittedName>
</protein>
<dbReference type="OrthoDB" id="3198553at2759"/>
<keyword evidence="1" id="KW-0472">Membrane</keyword>
<evidence type="ECO:0000313" key="3">
    <source>
        <dbReference type="Proteomes" id="UP000053477"/>
    </source>
</evidence>
<keyword evidence="1" id="KW-0812">Transmembrane</keyword>
<dbReference type="PANTHER" id="PTHR35041">
    <property type="entry name" value="MEDIATOR OF RNA POLYMERASE II TRANSCRIPTION SUBUNIT 1"/>
    <property type="match status" value="1"/>
</dbReference>
<organism evidence="2 3">
    <name type="scientific">Schizopora paradoxa</name>
    <dbReference type="NCBI Taxonomy" id="27342"/>
    <lineage>
        <taxon>Eukaryota</taxon>
        <taxon>Fungi</taxon>
        <taxon>Dikarya</taxon>
        <taxon>Basidiomycota</taxon>
        <taxon>Agaricomycotina</taxon>
        <taxon>Agaricomycetes</taxon>
        <taxon>Hymenochaetales</taxon>
        <taxon>Schizoporaceae</taxon>
        <taxon>Schizopora</taxon>
    </lineage>
</organism>
<sequence>MSVAVKAVNPTTHPSPLHGHQLRELIRDMSIRIRMVVLFVFAVAFMIAHDQFNLAMRAWTIDEDSPFVLALGPDRLQLLVHSIGTIFAYATKLLLSAVIGLVFVQVLWRRMRRETHTIAEIDAAFSSKTSPFGIASLKAWRSMFLLAFIPALGVVNMQIIVFSTGSISVQLGSKTSRSCDLQTVDLDQGDLGVVGNDGGNIVYTNPKAQVRGYVTQAIMFSSPLSPEILDPSILSYQLQFHAPSLNCTDITSTTNSSQLLPSSTLDDPIPVWNTVYQLGAAGSTLSFETASRDLTLASDGATIISEDDEKTVQCVFYNATYNVNVTQTGVGFFQSIVLNTTLHNPLLMASLNGTGNDMVNSVALADTFARTLNGTVVYDPTTFDFTPDSSVIAYTQFAEQDPGIPWSLRENMTFAIPTLMKQVVVGLLSNALTTETGSSPLASITGACTTEAVVLKYDEVDRARLLLSYGAGLFGTAICILIGFYAIHLNGVEENIHFSRILMSLVHPGICKHADNLQDPEARLQLDAQKGERGKFGIKVITPV</sequence>
<dbReference type="InParanoid" id="A0A0H2RIL6"/>
<accession>A0A0H2RIL6</accession>